<name>A0A1R3U2R8_9HYPH</name>
<evidence type="ECO:0000313" key="1">
    <source>
        <dbReference type="EMBL" id="SCX34624.1"/>
    </source>
</evidence>
<reference evidence="2" key="1">
    <citation type="submission" date="2016-10" db="EMBL/GenBank/DDBJ databases">
        <authorList>
            <person name="Wibberg D."/>
        </authorList>
    </citation>
    <scope>NUCLEOTIDE SEQUENCE [LARGE SCALE GENOMIC DNA]</scope>
</reference>
<evidence type="ECO:0000313" key="2">
    <source>
        <dbReference type="Proteomes" id="UP000187891"/>
    </source>
</evidence>
<gene>
    <name evidence="1" type="ORF">DSM25559_4524</name>
</gene>
<proteinExistence type="predicted"/>
<accession>A0A1R3U2R8</accession>
<protein>
    <submittedName>
        <fullName evidence="1">Uncharacterized protein</fullName>
    </submittedName>
</protein>
<dbReference type="RefSeq" id="WP_077122542.1">
    <property type="nucleotide sequence ID" value="NZ_FMUE01000016.1"/>
</dbReference>
<dbReference type="AlphaFoldDB" id="A0A1R3U2R8"/>
<organism evidence="1 2">
    <name type="scientific">Agrobacterium rosae</name>
    <dbReference type="NCBI Taxonomy" id="1972867"/>
    <lineage>
        <taxon>Bacteria</taxon>
        <taxon>Pseudomonadati</taxon>
        <taxon>Pseudomonadota</taxon>
        <taxon>Alphaproteobacteria</taxon>
        <taxon>Hyphomicrobiales</taxon>
        <taxon>Rhizobiaceae</taxon>
        <taxon>Rhizobium/Agrobacterium group</taxon>
        <taxon>Agrobacterium</taxon>
    </lineage>
</organism>
<sequence length="146" mass="16297">MTLEIHPGQGLGNLKFGMTISEVEAIIDQEEHRSVRDDVTEIYFENYLNLAFRNDALYRIGATRYSSGITFKGIDIFAAEPLSVLKVMEAEDGEGFENYGFIVFLKLGVSLTGFHDDDLDNKALTVAVLAEWQALRAELTPISFLS</sequence>
<dbReference type="EMBL" id="FMUE01000016">
    <property type="protein sequence ID" value="SCX34624.1"/>
    <property type="molecule type" value="Genomic_DNA"/>
</dbReference>
<dbReference type="Proteomes" id="UP000187891">
    <property type="component" value="Unassembled WGS sequence"/>
</dbReference>